<accession>A0AAW1XN79</accession>
<proteinExistence type="predicted"/>
<comment type="caution">
    <text evidence="1">The sequence shown here is derived from an EMBL/GenBank/DDBJ whole genome shotgun (WGS) entry which is preliminary data.</text>
</comment>
<dbReference type="Proteomes" id="UP001457282">
    <property type="component" value="Unassembled WGS sequence"/>
</dbReference>
<gene>
    <name evidence="1" type="ORF">M0R45_014794</name>
</gene>
<dbReference type="AlphaFoldDB" id="A0AAW1XN79"/>
<keyword evidence="2" id="KW-1185">Reference proteome</keyword>
<organism evidence="1 2">
    <name type="scientific">Rubus argutus</name>
    <name type="common">Southern blackberry</name>
    <dbReference type="NCBI Taxonomy" id="59490"/>
    <lineage>
        <taxon>Eukaryota</taxon>
        <taxon>Viridiplantae</taxon>
        <taxon>Streptophyta</taxon>
        <taxon>Embryophyta</taxon>
        <taxon>Tracheophyta</taxon>
        <taxon>Spermatophyta</taxon>
        <taxon>Magnoliopsida</taxon>
        <taxon>eudicotyledons</taxon>
        <taxon>Gunneridae</taxon>
        <taxon>Pentapetalae</taxon>
        <taxon>rosids</taxon>
        <taxon>fabids</taxon>
        <taxon>Rosales</taxon>
        <taxon>Rosaceae</taxon>
        <taxon>Rosoideae</taxon>
        <taxon>Rosoideae incertae sedis</taxon>
        <taxon>Rubus</taxon>
    </lineage>
</organism>
<evidence type="ECO:0000313" key="1">
    <source>
        <dbReference type="EMBL" id="KAK9938034.1"/>
    </source>
</evidence>
<protein>
    <submittedName>
        <fullName evidence="1">Uncharacterized protein</fullName>
    </submittedName>
</protein>
<dbReference type="EMBL" id="JBEDUW010000003">
    <property type="protein sequence ID" value="KAK9938034.1"/>
    <property type="molecule type" value="Genomic_DNA"/>
</dbReference>
<name>A0AAW1XN79_RUBAR</name>
<evidence type="ECO:0000313" key="2">
    <source>
        <dbReference type="Proteomes" id="UP001457282"/>
    </source>
</evidence>
<reference evidence="1 2" key="1">
    <citation type="journal article" date="2023" name="G3 (Bethesda)">
        <title>A chromosome-length genome assembly and annotation of blackberry (Rubus argutus, cv. 'Hillquist').</title>
        <authorList>
            <person name="Bruna T."/>
            <person name="Aryal R."/>
            <person name="Dudchenko O."/>
            <person name="Sargent D.J."/>
            <person name="Mead D."/>
            <person name="Buti M."/>
            <person name="Cavallini A."/>
            <person name="Hytonen T."/>
            <person name="Andres J."/>
            <person name="Pham M."/>
            <person name="Weisz D."/>
            <person name="Mascagni F."/>
            <person name="Usai G."/>
            <person name="Natali L."/>
            <person name="Bassil N."/>
            <person name="Fernandez G.E."/>
            <person name="Lomsadze A."/>
            <person name="Armour M."/>
            <person name="Olukolu B."/>
            <person name="Poorten T."/>
            <person name="Britton C."/>
            <person name="Davik J."/>
            <person name="Ashrafi H."/>
            <person name="Aiden E.L."/>
            <person name="Borodovsky M."/>
            <person name="Worthington M."/>
        </authorList>
    </citation>
    <scope>NUCLEOTIDE SEQUENCE [LARGE SCALE GENOMIC DNA]</scope>
    <source>
        <strain evidence="1">PI 553951</strain>
    </source>
</reference>
<sequence>MIRASTWKLVFPFLPLQHDYQINSRRNSGTPRFETGAPILKDLWLGGCLGGGPRASFVSSGISKVFGAIFSSHAAVLHDADTWPMIRRHEGHLHVGRAVRTLSTATGVR</sequence>